<dbReference type="SUPFAM" id="SSF56425">
    <property type="entry name" value="Succinate dehydrogenase/fumarate reductase flavoprotein, catalytic domain"/>
    <property type="match status" value="1"/>
</dbReference>
<name>A0ABS2DT67_9BURK</name>
<accession>A0ABS2DT67</accession>
<organism evidence="6 7">
    <name type="scientific">Sutterella massiliensis</name>
    <dbReference type="NCBI Taxonomy" id="1816689"/>
    <lineage>
        <taxon>Bacteria</taxon>
        <taxon>Pseudomonadati</taxon>
        <taxon>Pseudomonadota</taxon>
        <taxon>Betaproteobacteria</taxon>
        <taxon>Burkholderiales</taxon>
        <taxon>Sutterellaceae</taxon>
        <taxon>Sutterella</taxon>
    </lineage>
</organism>
<dbReference type="PRINTS" id="PR00368">
    <property type="entry name" value="FADPNR"/>
</dbReference>
<gene>
    <name evidence="6" type="ORF">H6A60_08605</name>
</gene>
<keyword evidence="7" id="KW-1185">Reference proteome</keyword>
<dbReference type="PANTHER" id="PTHR43400">
    <property type="entry name" value="FUMARATE REDUCTASE"/>
    <property type="match status" value="1"/>
</dbReference>
<keyword evidence="4" id="KW-0560">Oxidoreductase</keyword>
<reference evidence="6 7" key="1">
    <citation type="journal article" date="2021" name="Sci. Rep.">
        <title>The distribution of antibiotic resistance genes in chicken gut microbiota commensals.</title>
        <authorList>
            <person name="Juricova H."/>
            <person name="Matiasovicova J."/>
            <person name="Kubasova T."/>
            <person name="Cejkova D."/>
            <person name="Rychlik I."/>
        </authorList>
    </citation>
    <scope>NUCLEOTIDE SEQUENCE [LARGE SCALE GENOMIC DNA]</scope>
    <source>
        <strain evidence="6 7">An829</strain>
    </source>
</reference>
<evidence type="ECO:0000259" key="5">
    <source>
        <dbReference type="Pfam" id="PF00890"/>
    </source>
</evidence>
<feature type="domain" description="FAD-dependent oxidoreductase 2 FAD-binding" evidence="5">
    <location>
        <begin position="40"/>
        <end position="470"/>
    </location>
</feature>
<evidence type="ECO:0000256" key="4">
    <source>
        <dbReference type="ARBA" id="ARBA00023002"/>
    </source>
</evidence>
<comment type="caution">
    <text evidence="6">The sequence shown here is derived from an EMBL/GenBank/DDBJ whole genome shotgun (WGS) entry which is preliminary data.</text>
</comment>
<evidence type="ECO:0000313" key="7">
    <source>
        <dbReference type="Proteomes" id="UP000715095"/>
    </source>
</evidence>
<keyword evidence="2" id="KW-0285">Flavoprotein</keyword>
<dbReference type="InterPro" id="IPR027477">
    <property type="entry name" value="Succ_DH/fumarate_Rdtase_cat_sf"/>
</dbReference>
<dbReference type="Gene3D" id="3.90.700.10">
    <property type="entry name" value="Succinate dehydrogenase/fumarate reductase flavoprotein, catalytic domain"/>
    <property type="match status" value="1"/>
</dbReference>
<dbReference type="EMBL" id="JACJJC010000013">
    <property type="protein sequence ID" value="MBM6704541.1"/>
    <property type="molecule type" value="Genomic_DNA"/>
</dbReference>
<evidence type="ECO:0000313" key="6">
    <source>
        <dbReference type="EMBL" id="MBM6704541.1"/>
    </source>
</evidence>
<evidence type="ECO:0000256" key="1">
    <source>
        <dbReference type="ARBA" id="ARBA00001974"/>
    </source>
</evidence>
<dbReference type="InterPro" id="IPR003953">
    <property type="entry name" value="FAD-dep_OxRdtase_2_FAD-bd"/>
</dbReference>
<dbReference type="Gene3D" id="3.50.50.60">
    <property type="entry name" value="FAD/NAD(P)-binding domain"/>
    <property type="match status" value="1"/>
</dbReference>
<dbReference type="SUPFAM" id="SSF51905">
    <property type="entry name" value="FAD/NAD(P)-binding domain"/>
    <property type="match status" value="1"/>
</dbReference>
<dbReference type="InterPro" id="IPR050315">
    <property type="entry name" value="FAD-oxidoreductase_2"/>
</dbReference>
<keyword evidence="3" id="KW-0274">FAD</keyword>
<dbReference type="PANTHER" id="PTHR43400:SF10">
    <property type="entry name" value="3-OXOSTEROID 1-DEHYDROGENASE"/>
    <property type="match status" value="1"/>
</dbReference>
<dbReference type="Pfam" id="PF00890">
    <property type="entry name" value="FAD_binding_2"/>
    <property type="match status" value="1"/>
</dbReference>
<dbReference type="Proteomes" id="UP000715095">
    <property type="component" value="Unassembled WGS sequence"/>
</dbReference>
<proteinExistence type="predicted"/>
<dbReference type="RefSeq" id="WP_205103495.1">
    <property type="nucleotide sequence ID" value="NZ_JACJJC010000013.1"/>
</dbReference>
<sequence length="495" mass="53040">MQRRDMVKTSLFGIGAVAAAGIAETAAAAPAKKRTREEWDVVVVGAGFAGMCAALEAAEQGAKVVLLEKMGRPDGATVYSSGWIAAVGSRFQKNHPEDNKEAFFNDMMKLSGYHSDPELIRVYADEAGQGIDWLADHGTPFYLWENLPAPELSRCLISPGEGITGGSMLIRCLMKALEKKGVPIRYNTKAVELIADDCFNVEGVSCITKEGRKDFIAKGGVILTTGGYGANQAMVDQYIGPWASRLIVRGSPWITGENILMANQVHAQLVNMDQFYAGPITPTGHCNPSPLMHAGYGIQVNTQGRRFVPETWLQVPKAKAIAERTPDNRSFMLIGQDADANANILSNTIKRFARLGFEVFKGDTIEAVAKAAGVPEKNLVETVKAFNAAVKAGKAKELDPPYEYDEPHALETGPFYMIPAAGGMASTFGGPKINTKAEVQNFEHQSIPGLYAAGAAAGGLWYQDDIGGNQLGGGLVFGRVAARNAAIRAKSRKNA</sequence>
<dbReference type="InterPro" id="IPR036188">
    <property type="entry name" value="FAD/NAD-bd_sf"/>
</dbReference>
<evidence type="ECO:0000256" key="2">
    <source>
        <dbReference type="ARBA" id="ARBA00022630"/>
    </source>
</evidence>
<comment type="cofactor">
    <cofactor evidence="1">
        <name>FAD</name>
        <dbReference type="ChEBI" id="CHEBI:57692"/>
    </cofactor>
</comment>
<evidence type="ECO:0000256" key="3">
    <source>
        <dbReference type="ARBA" id="ARBA00022827"/>
    </source>
</evidence>
<protein>
    <submittedName>
        <fullName evidence="6">FAD-dependent oxidoreductase</fullName>
    </submittedName>
</protein>